<gene>
    <name evidence="5" type="ORF">R3O81_11585</name>
</gene>
<evidence type="ECO:0000313" key="5">
    <source>
        <dbReference type="EMBL" id="MDV6164692.1"/>
    </source>
</evidence>
<organism evidence="5 6">
    <name type="scientific">Bacteroides hominis</name>
    <dbReference type="NCBI Taxonomy" id="2763023"/>
    <lineage>
        <taxon>Bacteria</taxon>
        <taxon>Pseudomonadati</taxon>
        <taxon>Bacteroidota</taxon>
        <taxon>Bacteroidia</taxon>
        <taxon>Bacteroidales</taxon>
        <taxon>Bacteroidaceae</taxon>
        <taxon>Bacteroides</taxon>
    </lineage>
</organism>
<dbReference type="InterPro" id="IPR009057">
    <property type="entry name" value="Homeodomain-like_sf"/>
</dbReference>
<proteinExistence type="predicted"/>
<dbReference type="Gene3D" id="1.10.10.60">
    <property type="entry name" value="Homeodomain-like"/>
    <property type="match status" value="1"/>
</dbReference>
<evidence type="ECO:0000313" key="6">
    <source>
        <dbReference type="Proteomes" id="UP001185704"/>
    </source>
</evidence>
<dbReference type="EMBL" id="JAWLJK010000006">
    <property type="protein sequence ID" value="MDV6164692.1"/>
    <property type="molecule type" value="Genomic_DNA"/>
</dbReference>
<dbReference type="Pfam" id="PF12833">
    <property type="entry name" value="HTH_18"/>
    <property type="match status" value="1"/>
</dbReference>
<feature type="domain" description="HTH araC/xylS-type" evidence="4">
    <location>
        <begin position="218"/>
        <end position="317"/>
    </location>
</feature>
<name>A0ABU4A919_9BACE</name>
<reference evidence="5" key="1">
    <citation type="submission" date="2023-09" db="EMBL/GenBank/DDBJ databases">
        <title>Upregulation of the cfiA carbapenemase gene in a Bacteroides hominis strain by the novel integrative and conjugative element Tn7563.</title>
        <authorList>
            <person name="Stubhaug T."/>
            <person name="Zecic N."/>
            <person name="Skaare D."/>
        </authorList>
    </citation>
    <scope>NUCLEOTIDE SEQUENCE [LARGE SCALE GENOMIC DNA]</scope>
    <source>
        <strain evidence="5">Tbg-245</strain>
    </source>
</reference>
<dbReference type="Proteomes" id="UP001185704">
    <property type="component" value="Unassembled WGS sequence"/>
</dbReference>
<protein>
    <submittedName>
        <fullName evidence="5">AraC family transcriptional regulator</fullName>
    </submittedName>
</protein>
<keyword evidence="6" id="KW-1185">Reference proteome</keyword>
<dbReference type="SMART" id="SM00342">
    <property type="entry name" value="HTH_ARAC"/>
    <property type="match status" value="1"/>
</dbReference>
<evidence type="ECO:0000256" key="3">
    <source>
        <dbReference type="ARBA" id="ARBA00023163"/>
    </source>
</evidence>
<dbReference type="PANTHER" id="PTHR43280:SF32">
    <property type="entry name" value="TRANSCRIPTIONAL REGULATORY PROTEIN"/>
    <property type="match status" value="1"/>
</dbReference>
<keyword evidence="2" id="KW-0238">DNA-binding</keyword>
<dbReference type="InterPro" id="IPR020449">
    <property type="entry name" value="Tscrpt_reg_AraC-type_HTH"/>
</dbReference>
<keyword evidence="3" id="KW-0804">Transcription</keyword>
<comment type="caution">
    <text evidence="5">The sequence shown here is derived from an EMBL/GenBank/DDBJ whole genome shotgun (WGS) entry which is preliminary data.</text>
</comment>
<evidence type="ECO:0000259" key="4">
    <source>
        <dbReference type="PROSITE" id="PS01124"/>
    </source>
</evidence>
<dbReference type="PROSITE" id="PS01124">
    <property type="entry name" value="HTH_ARAC_FAMILY_2"/>
    <property type="match status" value="1"/>
</dbReference>
<accession>A0ABU4A919</accession>
<dbReference type="PRINTS" id="PR00032">
    <property type="entry name" value="HTHARAC"/>
</dbReference>
<evidence type="ECO:0000256" key="1">
    <source>
        <dbReference type="ARBA" id="ARBA00023015"/>
    </source>
</evidence>
<dbReference type="PANTHER" id="PTHR43280">
    <property type="entry name" value="ARAC-FAMILY TRANSCRIPTIONAL REGULATOR"/>
    <property type="match status" value="1"/>
</dbReference>
<dbReference type="SUPFAM" id="SSF46689">
    <property type="entry name" value="Homeodomain-like"/>
    <property type="match status" value="1"/>
</dbReference>
<dbReference type="RefSeq" id="WP_227559997.1">
    <property type="nucleotide sequence ID" value="NZ_CP192717.1"/>
</dbReference>
<evidence type="ECO:0000256" key="2">
    <source>
        <dbReference type="ARBA" id="ARBA00023125"/>
    </source>
</evidence>
<keyword evidence="1" id="KW-0805">Transcription regulation</keyword>
<sequence>MTRKAPDRINKSLTIIDRNIMTFATKKGSQRYSKQKNMLTPELHISDNFTTADRISSETLWTYCAELKKTKAVIFALCMRGRIKAMINLVQYNIGPGTMIAIPSESFIQVQKTSDDVQMHAVLFSLAFIHETHLDRSIINTFYIINEHPLLPLSPRIFGIYVQTFALLTHIHKDAPFLFSHATLKSMLEALLQGFTELSQRKALSQVAPANKHSAVFRQFVRLVQENHAHQHQVQFYAAEMGMKSTTLCHIIKKESGGQTAMEIINSILILAARTLLRTTPTPVKDIALNLGFNNAAFFNKFFKKQVGMTPQKFRNAEK</sequence>
<dbReference type="InterPro" id="IPR018060">
    <property type="entry name" value="HTH_AraC"/>
</dbReference>